<evidence type="ECO:0008006" key="3">
    <source>
        <dbReference type="Google" id="ProtNLM"/>
    </source>
</evidence>
<dbReference type="RefSeq" id="WP_173199124.1">
    <property type="nucleotide sequence ID" value="NZ_JABFCX010000003.1"/>
</dbReference>
<comment type="caution">
    <text evidence="1">The sequence shown here is derived from an EMBL/GenBank/DDBJ whole genome shotgun (WGS) entry which is preliminary data.</text>
</comment>
<proteinExistence type="predicted"/>
<keyword evidence="2" id="KW-1185">Reference proteome</keyword>
<protein>
    <recommendedName>
        <fullName evidence="3">DUF1579 domain-containing protein</fullName>
    </recommendedName>
</protein>
<name>A0A7Y3W5F2_9PROT</name>
<evidence type="ECO:0000313" key="2">
    <source>
        <dbReference type="Proteomes" id="UP000536835"/>
    </source>
</evidence>
<dbReference type="Proteomes" id="UP000536835">
    <property type="component" value="Unassembled WGS sequence"/>
</dbReference>
<gene>
    <name evidence="1" type="ORF">HK107_09500</name>
</gene>
<evidence type="ECO:0000313" key="1">
    <source>
        <dbReference type="EMBL" id="NNU16554.1"/>
    </source>
</evidence>
<organism evidence="1 2">
    <name type="scientific">Parvularcula mediterranea</name>
    <dbReference type="NCBI Taxonomy" id="2732508"/>
    <lineage>
        <taxon>Bacteria</taxon>
        <taxon>Pseudomonadati</taxon>
        <taxon>Pseudomonadota</taxon>
        <taxon>Alphaproteobacteria</taxon>
        <taxon>Parvularculales</taxon>
        <taxon>Parvularculaceae</taxon>
        <taxon>Parvularcula</taxon>
    </lineage>
</organism>
<sequence>MISVFAAIFSLAASGEVATAPRLVGDWTCTAKGTSESFVWRVSDDGPDGFLVGEVQDGDRRMALELWAYDEDGLLGTRRQFADGGTSLAMVVTERDGAILRSQGAAALADGNTVSLRHTLTWLGDGELTALWEVADGDGFRTHADEICRRGS</sequence>
<dbReference type="EMBL" id="JABFCX010000003">
    <property type="protein sequence ID" value="NNU16554.1"/>
    <property type="molecule type" value="Genomic_DNA"/>
</dbReference>
<accession>A0A7Y3W5F2</accession>
<dbReference type="AlphaFoldDB" id="A0A7Y3W5F2"/>
<reference evidence="1 2" key="1">
    <citation type="submission" date="2020-05" db="EMBL/GenBank/DDBJ databases">
        <title>Parvularcula mediterraneae sp. nov., isolated from polypropylene straw from shallow seawater of the seashore of Laganas in Zakynthos island, Greece.</title>
        <authorList>
            <person name="Szabo I."/>
            <person name="Al-Omari J."/>
            <person name="Rado J."/>
            <person name="Szerdahelyi G.S."/>
        </authorList>
    </citation>
    <scope>NUCLEOTIDE SEQUENCE [LARGE SCALE GENOMIC DNA]</scope>
    <source>
        <strain evidence="1 2">ZS-1/3</strain>
    </source>
</reference>